<evidence type="ECO:0000256" key="3">
    <source>
        <dbReference type="ARBA" id="ARBA00022527"/>
    </source>
</evidence>
<dbReference type="GO" id="GO:0005524">
    <property type="term" value="F:ATP binding"/>
    <property type="evidence" value="ECO:0007669"/>
    <property type="project" value="UniProtKB-UniRule"/>
</dbReference>
<organism evidence="14 15">
    <name type="scientific">Meloidogyne javanica</name>
    <name type="common">Root-knot nematode worm</name>
    <dbReference type="NCBI Taxonomy" id="6303"/>
    <lineage>
        <taxon>Eukaryota</taxon>
        <taxon>Metazoa</taxon>
        <taxon>Ecdysozoa</taxon>
        <taxon>Nematoda</taxon>
        <taxon>Chromadorea</taxon>
        <taxon>Rhabditida</taxon>
        <taxon>Tylenchina</taxon>
        <taxon>Tylenchomorpha</taxon>
        <taxon>Tylenchoidea</taxon>
        <taxon>Meloidogynidae</taxon>
        <taxon>Meloidogyninae</taxon>
        <taxon>Meloidogyne</taxon>
        <taxon>Meloidogyne incognita group</taxon>
    </lineage>
</organism>
<feature type="compositionally biased region" description="Low complexity" evidence="12">
    <location>
        <begin position="1"/>
        <end position="15"/>
    </location>
</feature>
<evidence type="ECO:0000256" key="2">
    <source>
        <dbReference type="ARBA" id="ARBA00012425"/>
    </source>
</evidence>
<dbReference type="AlphaFoldDB" id="A0A915N3B2"/>
<feature type="binding site" evidence="10">
    <location>
        <position position="204"/>
    </location>
    <ligand>
        <name>ATP</name>
        <dbReference type="ChEBI" id="CHEBI:30616"/>
    </ligand>
</feature>
<feature type="domain" description="Protein kinase" evidence="13">
    <location>
        <begin position="175"/>
        <end position="448"/>
    </location>
</feature>
<protein>
    <recommendedName>
        <fullName evidence="2">cyclin-dependent kinase</fullName>
        <ecNumber evidence="2">2.7.11.22</ecNumber>
    </recommendedName>
</protein>
<feature type="region of interest" description="Disordered" evidence="12">
    <location>
        <begin position="115"/>
        <end position="166"/>
    </location>
</feature>
<evidence type="ECO:0000256" key="4">
    <source>
        <dbReference type="ARBA" id="ARBA00022679"/>
    </source>
</evidence>
<evidence type="ECO:0000259" key="13">
    <source>
        <dbReference type="PROSITE" id="PS50011"/>
    </source>
</evidence>
<keyword evidence="3 11" id="KW-0723">Serine/threonine-protein kinase</keyword>
<evidence type="ECO:0000256" key="9">
    <source>
        <dbReference type="ARBA" id="ARBA00048367"/>
    </source>
</evidence>
<keyword evidence="5 10" id="KW-0547">Nucleotide-binding</keyword>
<proteinExistence type="inferred from homology"/>
<feature type="compositionally biased region" description="Low complexity" evidence="12">
    <location>
        <begin position="156"/>
        <end position="166"/>
    </location>
</feature>
<dbReference type="InterPro" id="IPR008271">
    <property type="entry name" value="Ser/Thr_kinase_AS"/>
</dbReference>
<evidence type="ECO:0000313" key="15">
    <source>
        <dbReference type="WBParaSite" id="scaffold6758_cov209.g11204"/>
    </source>
</evidence>
<evidence type="ECO:0000256" key="11">
    <source>
        <dbReference type="RuleBase" id="RU000304"/>
    </source>
</evidence>
<dbReference type="GO" id="GO:0030332">
    <property type="term" value="F:cyclin binding"/>
    <property type="evidence" value="ECO:0007669"/>
    <property type="project" value="TreeGrafter"/>
</dbReference>
<evidence type="ECO:0000313" key="14">
    <source>
        <dbReference type="Proteomes" id="UP000887561"/>
    </source>
</evidence>
<evidence type="ECO:0000256" key="5">
    <source>
        <dbReference type="ARBA" id="ARBA00022741"/>
    </source>
</evidence>
<dbReference type="GO" id="GO:0004693">
    <property type="term" value="F:cyclin-dependent protein serine/threonine kinase activity"/>
    <property type="evidence" value="ECO:0007669"/>
    <property type="project" value="UniProtKB-EC"/>
</dbReference>
<feature type="region of interest" description="Disordered" evidence="12">
    <location>
        <begin position="64"/>
        <end position="85"/>
    </location>
</feature>
<name>A0A915N3B2_MELJA</name>
<dbReference type="Proteomes" id="UP000887561">
    <property type="component" value="Unplaced"/>
</dbReference>
<dbReference type="SMART" id="SM00220">
    <property type="entry name" value="S_TKc"/>
    <property type="match status" value="1"/>
</dbReference>
<sequence length="448" mass="50798">MTNANTSTTTTPKNNEIPSNGFCSGGKEIDEYKQTVRATDEFGEFIQPKQQNGDIINLINNKEMTEQQQRKHSKRRKQSSSSGQKYNFNEQLIGLINKINGKVIETVVINNEQYEKSGRKQKRSRSVGANQQMRFRTPQSETYYSCTGATEDEPKSPASSGTSSFGSNRNSLDVFRRLEMLGEGSYATVWKSENRIDGSIVALKEIRLQEQEGLPFTAIREISLLRALRHANIVRLHQIIIQQPKALVLVFEYMKTDLAKYLENYSPNGLDPLQTKVLLFQLLRGLAFCHERKILHRDLKPQNLLLSIEGELKLADFGLARAKSVPSRTYSHDVVTLWYRPPDVLLGSTIYSTSLDIWGVGCIFAEMCSGSALFPGANEVSDQLHKIFSVRGLPNLEFWPEVVNLPKWSLFTFPNTYIELDLLTYQPAFYKLGDEGLKLITQLLQTIN</sequence>
<evidence type="ECO:0000256" key="6">
    <source>
        <dbReference type="ARBA" id="ARBA00022777"/>
    </source>
</evidence>
<dbReference type="FunFam" id="1.10.510.10:FF:000624">
    <property type="entry name" value="Mitogen-activated protein kinase"/>
    <property type="match status" value="1"/>
</dbReference>
<dbReference type="EC" id="2.7.11.22" evidence="2"/>
<dbReference type="Gene3D" id="3.30.200.20">
    <property type="entry name" value="Phosphorylase Kinase, domain 1"/>
    <property type="match status" value="1"/>
</dbReference>
<dbReference type="PROSITE" id="PS00108">
    <property type="entry name" value="PROTEIN_KINASE_ST"/>
    <property type="match status" value="1"/>
</dbReference>
<reference evidence="15" key="1">
    <citation type="submission" date="2022-11" db="UniProtKB">
        <authorList>
            <consortium name="WormBaseParasite"/>
        </authorList>
    </citation>
    <scope>IDENTIFICATION</scope>
</reference>
<dbReference type="PROSITE" id="PS50011">
    <property type="entry name" value="PROTEIN_KINASE_DOM"/>
    <property type="match status" value="1"/>
</dbReference>
<dbReference type="Gene3D" id="1.10.510.10">
    <property type="entry name" value="Transferase(Phosphotransferase) domain 1"/>
    <property type="match status" value="1"/>
</dbReference>
<dbReference type="PANTHER" id="PTHR24056">
    <property type="entry name" value="CELL DIVISION PROTEIN KINASE"/>
    <property type="match status" value="1"/>
</dbReference>
<dbReference type="PANTHER" id="PTHR24056:SF189">
    <property type="entry name" value="PROTEIN KINASE DOMAIN-CONTAINING PROTEIN"/>
    <property type="match status" value="1"/>
</dbReference>
<evidence type="ECO:0000256" key="7">
    <source>
        <dbReference type="ARBA" id="ARBA00022840"/>
    </source>
</evidence>
<dbReference type="GO" id="GO:0005829">
    <property type="term" value="C:cytosol"/>
    <property type="evidence" value="ECO:0007669"/>
    <property type="project" value="TreeGrafter"/>
</dbReference>
<dbReference type="InterPro" id="IPR011009">
    <property type="entry name" value="Kinase-like_dom_sf"/>
</dbReference>
<keyword evidence="6" id="KW-0418">Kinase</keyword>
<keyword evidence="7 10" id="KW-0067">ATP-binding</keyword>
<feature type="compositionally biased region" description="Polar residues" evidence="12">
    <location>
        <begin position="127"/>
        <end position="148"/>
    </location>
</feature>
<evidence type="ECO:0000256" key="12">
    <source>
        <dbReference type="SAM" id="MobiDB-lite"/>
    </source>
</evidence>
<dbReference type="Pfam" id="PF00069">
    <property type="entry name" value="Pkinase"/>
    <property type="match status" value="1"/>
</dbReference>
<comment type="catalytic activity">
    <reaction evidence="8">
        <text>L-threonyl-[protein] + ATP = O-phospho-L-threonyl-[protein] + ADP + H(+)</text>
        <dbReference type="Rhea" id="RHEA:46608"/>
        <dbReference type="Rhea" id="RHEA-COMP:11060"/>
        <dbReference type="Rhea" id="RHEA-COMP:11605"/>
        <dbReference type="ChEBI" id="CHEBI:15378"/>
        <dbReference type="ChEBI" id="CHEBI:30013"/>
        <dbReference type="ChEBI" id="CHEBI:30616"/>
        <dbReference type="ChEBI" id="CHEBI:61977"/>
        <dbReference type="ChEBI" id="CHEBI:456216"/>
        <dbReference type="EC" id="2.7.11.22"/>
    </reaction>
</comment>
<evidence type="ECO:0000256" key="1">
    <source>
        <dbReference type="ARBA" id="ARBA00006485"/>
    </source>
</evidence>
<feature type="region of interest" description="Disordered" evidence="12">
    <location>
        <begin position="1"/>
        <end position="26"/>
    </location>
</feature>
<accession>A0A915N3B2</accession>
<evidence type="ECO:0000256" key="10">
    <source>
        <dbReference type="PROSITE-ProRule" id="PRU10141"/>
    </source>
</evidence>
<dbReference type="InterPro" id="IPR000719">
    <property type="entry name" value="Prot_kinase_dom"/>
</dbReference>
<dbReference type="WBParaSite" id="scaffold6758_cov209.g11204">
    <property type="protein sequence ID" value="scaffold6758_cov209.g11204"/>
    <property type="gene ID" value="scaffold6758_cov209.g11204"/>
</dbReference>
<dbReference type="GO" id="GO:0005634">
    <property type="term" value="C:nucleus"/>
    <property type="evidence" value="ECO:0007669"/>
    <property type="project" value="TreeGrafter"/>
</dbReference>
<dbReference type="InterPro" id="IPR050108">
    <property type="entry name" value="CDK"/>
</dbReference>
<dbReference type="SUPFAM" id="SSF56112">
    <property type="entry name" value="Protein kinase-like (PK-like)"/>
    <property type="match status" value="1"/>
</dbReference>
<dbReference type="FunFam" id="3.30.200.20:FF:000124">
    <property type="entry name" value="Cyclin-dependent kinase 4"/>
    <property type="match status" value="1"/>
</dbReference>
<comment type="catalytic activity">
    <reaction evidence="9">
        <text>L-seryl-[protein] + ATP = O-phospho-L-seryl-[protein] + ADP + H(+)</text>
        <dbReference type="Rhea" id="RHEA:17989"/>
        <dbReference type="Rhea" id="RHEA-COMP:9863"/>
        <dbReference type="Rhea" id="RHEA-COMP:11604"/>
        <dbReference type="ChEBI" id="CHEBI:15378"/>
        <dbReference type="ChEBI" id="CHEBI:29999"/>
        <dbReference type="ChEBI" id="CHEBI:30616"/>
        <dbReference type="ChEBI" id="CHEBI:83421"/>
        <dbReference type="ChEBI" id="CHEBI:456216"/>
        <dbReference type="EC" id="2.7.11.22"/>
    </reaction>
</comment>
<keyword evidence="14" id="KW-1185">Reference proteome</keyword>
<keyword evidence="4" id="KW-0808">Transferase</keyword>
<dbReference type="PROSITE" id="PS00107">
    <property type="entry name" value="PROTEIN_KINASE_ATP"/>
    <property type="match status" value="1"/>
</dbReference>
<evidence type="ECO:0000256" key="8">
    <source>
        <dbReference type="ARBA" id="ARBA00047811"/>
    </source>
</evidence>
<dbReference type="InterPro" id="IPR017441">
    <property type="entry name" value="Protein_kinase_ATP_BS"/>
</dbReference>
<comment type="similarity">
    <text evidence="1">Belongs to the protein kinase superfamily. CMGC Ser/Thr protein kinase family. CDC2/CDKX subfamily.</text>
</comment>